<reference evidence="11 12" key="1">
    <citation type="submission" date="2024-08" db="EMBL/GenBank/DDBJ databases">
        <title>Insights into the chromosomal genome structure of Flemingia macrophylla.</title>
        <authorList>
            <person name="Ding Y."/>
            <person name="Zhao Y."/>
            <person name="Bi W."/>
            <person name="Wu M."/>
            <person name="Zhao G."/>
            <person name="Gong Y."/>
            <person name="Li W."/>
            <person name="Zhang P."/>
        </authorList>
    </citation>
    <scope>NUCLEOTIDE SEQUENCE [LARGE SCALE GENOMIC DNA]</scope>
    <source>
        <strain evidence="11">DYQJB</strain>
        <tissue evidence="11">Leaf</tissue>
    </source>
</reference>
<evidence type="ECO:0000256" key="4">
    <source>
        <dbReference type="ARBA" id="ARBA00022679"/>
    </source>
</evidence>
<gene>
    <name evidence="11" type="ORF">Fmac_015186</name>
</gene>
<evidence type="ECO:0000313" key="11">
    <source>
        <dbReference type="EMBL" id="KAL2333973.1"/>
    </source>
</evidence>
<evidence type="ECO:0000256" key="2">
    <source>
        <dbReference type="ARBA" id="ARBA00022454"/>
    </source>
</evidence>
<evidence type="ECO:0000259" key="10">
    <source>
        <dbReference type="PROSITE" id="PS50868"/>
    </source>
</evidence>
<keyword evidence="4" id="KW-0808">Transferase</keyword>
<evidence type="ECO:0000256" key="1">
    <source>
        <dbReference type="ARBA" id="ARBA00004286"/>
    </source>
</evidence>
<dbReference type="InterPro" id="IPR050973">
    <property type="entry name" value="H3K9_Histone-Lys_N-MTase"/>
</dbReference>
<keyword evidence="12" id="KW-1185">Reference proteome</keyword>
<evidence type="ECO:0000256" key="7">
    <source>
        <dbReference type="ARBA" id="ARBA00022833"/>
    </source>
</evidence>
<keyword evidence="6" id="KW-0479">Metal-binding</keyword>
<name>A0ABD1MDU6_9FABA</name>
<dbReference type="EMBL" id="JBGMDY010000005">
    <property type="protein sequence ID" value="KAL2333973.1"/>
    <property type="molecule type" value="Genomic_DNA"/>
</dbReference>
<dbReference type="GO" id="GO:0032259">
    <property type="term" value="P:methylation"/>
    <property type="evidence" value="ECO:0007669"/>
    <property type="project" value="UniProtKB-KW"/>
</dbReference>
<dbReference type="Proteomes" id="UP001603857">
    <property type="component" value="Unassembled WGS sequence"/>
</dbReference>
<comment type="caution">
    <text evidence="11">The sequence shown here is derived from an EMBL/GenBank/DDBJ whole genome shotgun (WGS) entry which is preliminary data.</text>
</comment>
<dbReference type="SUPFAM" id="SSF82199">
    <property type="entry name" value="SET domain"/>
    <property type="match status" value="1"/>
</dbReference>
<dbReference type="GO" id="GO:0005694">
    <property type="term" value="C:chromosome"/>
    <property type="evidence" value="ECO:0007669"/>
    <property type="project" value="UniProtKB-SubCell"/>
</dbReference>
<evidence type="ECO:0000256" key="8">
    <source>
        <dbReference type="SAM" id="MobiDB-lite"/>
    </source>
</evidence>
<dbReference type="Gene3D" id="2.170.270.10">
    <property type="entry name" value="SET domain"/>
    <property type="match status" value="1"/>
</dbReference>
<feature type="domain" description="Post-SET" evidence="10">
    <location>
        <begin position="298"/>
        <end position="314"/>
    </location>
</feature>
<accession>A0ABD1MDU6</accession>
<dbReference type="GO" id="GO:0008168">
    <property type="term" value="F:methyltransferase activity"/>
    <property type="evidence" value="ECO:0007669"/>
    <property type="project" value="UniProtKB-KW"/>
</dbReference>
<evidence type="ECO:0000256" key="5">
    <source>
        <dbReference type="ARBA" id="ARBA00022691"/>
    </source>
</evidence>
<feature type="domain" description="SET" evidence="9">
    <location>
        <begin position="199"/>
        <end position="291"/>
    </location>
</feature>
<dbReference type="GO" id="GO:0046872">
    <property type="term" value="F:metal ion binding"/>
    <property type="evidence" value="ECO:0007669"/>
    <property type="project" value="UniProtKB-KW"/>
</dbReference>
<keyword evidence="5" id="KW-0949">S-adenosyl-L-methionine</keyword>
<evidence type="ECO:0000259" key="9">
    <source>
        <dbReference type="PROSITE" id="PS50280"/>
    </source>
</evidence>
<protein>
    <submittedName>
        <fullName evidence="11">Uncharacterized protein</fullName>
    </submittedName>
</protein>
<dbReference type="PROSITE" id="PS50280">
    <property type="entry name" value="SET"/>
    <property type="match status" value="1"/>
</dbReference>
<dbReference type="Pfam" id="PF00856">
    <property type="entry name" value="SET"/>
    <property type="match status" value="1"/>
</dbReference>
<keyword evidence="2" id="KW-0158">Chromosome</keyword>
<organism evidence="11 12">
    <name type="scientific">Flemingia macrophylla</name>
    <dbReference type="NCBI Taxonomy" id="520843"/>
    <lineage>
        <taxon>Eukaryota</taxon>
        <taxon>Viridiplantae</taxon>
        <taxon>Streptophyta</taxon>
        <taxon>Embryophyta</taxon>
        <taxon>Tracheophyta</taxon>
        <taxon>Spermatophyta</taxon>
        <taxon>Magnoliopsida</taxon>
        <taxon>eudicotyledons</taxon>
        <taxon>Gunneridae</taxon>
        <taxon>Pentapetalae</taxon>
        <taxon>rosids</taxon>
        <taxon>fabids</taxon>
        <taxon>Fabales</taxon>
        <taxon>Fabaceae</taxon>
        <taxon>Papilionoideae</taxon>
        <taxon>50 kb inversion clade</taxon>
        <taxon>NPAAA clade</taxon>
        <taxon>indigoferoid/millettioid clade</taxon>
        <taxon>Phaseoleae</taxon>
        <taxon>Flemingia</taxon>
    </lineage>
</organism>
<dbReference type="InterPro" id="IPR003616">
    <property type="entry name" value="Post-SET_dom"/>
</dbReference>
<dbReference type="InterPro" id="IPR001214">
    <property type="entry name" value="SET_dom"/>
</dbReference>
<keyword evidence="3" id="KW-0489">Methyltransferase</keyword>
<dbReference type="PROSITE" id="PS50868">
    <property type="entry name" value="POST_SET"/>
    <property type="match status" value="1"/>
</dbReference>
<dbReference type="PANTHER" id="PTHR46223">
    <property type="entry name" value="HISTONE-LYSINE N-METHYLTRANSFERASE SUV39H"/>
    <property type="match status" value="1"/>
</dbReference>
<keyword evidence="7" id="KW-0862">Zinc</keyword>
<feature type="region of interest" description="Disordered" evidence="8">
    <location>
        <begin position="52"/>
        <end position="97"/>
    </location>
</feature>
<evidence type="ECO:0000313" key="12">
    <source>
        <dbReference type="Proteomes" id="UP001603857"/>
    </source>
</evidence>
<evidence type="ECO:0000256" key="6">
    <source>
        <dbReference type="ARBA" id="ARBA00022723"/>
    </source>
</evidence>
<sequence length="318" mass="34541">MTKRCNATEPLLVECAELVLPYLTPWELASVSLTCRSLLNSLAPSPYAAPPTFPEASRPFRSRSSIPPSIPTPTCTSSTPLPSSSPPRSSSLASPGVAPLSFPSPPCPLSCAPNRWALSTPRAGPCRAATARRARALRVPVRVWMGWTTWGESAGRVAGADPSAGTGLLRNKHETFSIIFYLIKVVTSTGELLTTKEAQRRHQYYDELASHGRFSYALLVVREHLPSGKACLRLNIDATRIGNVARFVNHSCDGGNLSTKLVRSSGALLPRLCFFASKDIQVDEELTFSYGEIRKRANELPCFCNSPFCFGTLPSEDT</sequence>
<proteinExistence type="predicted"/>
<dbReference type="PANTHER" id="PTHR46223:SF3">
    <property type="entry name" value="HISTONE-LYSINE N-METHYLTRANSFERASE SET-23"/>
    <property type="match status" value="1"/>
</dbReference>
<dbReference type="SMART" id="SM00317">
    <property type="entry name" value="SET"/>
    <property type="match status" value="1"/>
</dbReference>
<dbReference type="InterPro" id="IPR046341">
    <property type="entry name" value="SET_dom_sf"/>
</dbReference>
<dbReference type="AlphaFoldDB" id="A0ABD1MDU6"/>
<comment type="subcellular location">
    <subcellularLocation>
        <location evidence="1">Chromosome</location>
    </subcellularLocation>
</comment>
<evidence type="ECO:0000256" key="3">
    <source>
        <dbReference type="ARBA" id="ARBA00022603"/>
    </source>
</evidence>
<feature type="compositionally biased region" description="Low complexity" evidence="8">
    <location>
        <begin position="57"/>
        <end position="97"/>
    </location>
</feature>